<evidence type="ECO:0000256" key="12">
    <source>
        <dbReference type="ARBA" id="ARBA00029903"/>
    </source>
</evidence>
<organism evidence="15 16">
    <name type="scientific">Diatraea saccharalis</name>
    <name type="common">sugarcane borer</name>
    <dbReference type="NCBI Taxonomy" id="40085"/>
    <lineage>
        <taxon>Eukaryota</taxon>
        <taxon>Metazoa</taxon>
        <taxon>Ecdysozoa</taxon>
        <taxon>Arthropoda</taxon>
        <taxon>Hexapoda</taxon>
        <taxon>Insecta</taxon>
        <taxon>Pterygota</taxon>
        <taxon>Neoptera</taxon>
        <taxon>Endopterygota</taxon>
        <taxon>Lepidoptera</taxon>
        <taxon>Glossata</taxon>
        <taxon>Ditrysia</taxon>
        <taxon>Pyraloidea</taxon>
        <taxon>Crambidae</taxon>
        <taxon>Crambinae</taxon>
        <taxon>Diatraea</taxon>
    </lineage>
</organism>
<reference evidence="15" key="2">
    <citation type="submission" date="2022-10" db="EMBL/GenBank/DDBJ databases">
        <authorList>
            <consortium name="ENA_rothamsted_submissions"/>
            <consortium name="culmorum"/>
            <person name="King R."/>
        </authorList>
    </citation>
    <scope>NUCLEOTIDE SEQUENCE</scope>
</reference>
<dbReference type="InterPro" id="IPR036444">
    <property type="entry name" value="PLipase_A2_dom_sf"/>
</dbReference>
<name>A0A9P0C9V3_9NEOP</name>
<evidence type="ECO:0000256" key="3">
    <source>
        <dbReference type="ARBA" id="ARBA00013278"/>
    </source>
</evidence>
<keyword evidence="7" id="KW-0378">Hydrolase</keyword>
<proteinExistence type="predicted"/>
<evidence type="ECO:0000256" key="7">
    <source>
        <dbReference type="ARBA" id="ARBA00022801"/>
    </source>
</evidence>
<dbReference type="CDD" id="cd04704">
    <property type="entry name" value="PLA2_bee_venom_like"/>
    <property type="match status" value="1"/>
</dbReference>
<dbReference type="FunFam" id="1.20.90.10:FF:000002">
    <property type="entry name" value="Phospholipase A2 group III"/>
    <property type="match status" value="1"/>
</dbReference>
<evidence type="ECO:0000256" key="10">
    <source>
        <dbReference type="ARBA" id="ARBA00023098"/>
    </source>
</evidence>
<keyword evidence="8" id="KW-0106">Calcium</keyword>
<protein>
    <recommendedName>
        <fullName evidence="4">Phospholipase A2</fullName>
        <ecNumber evidence="3">3.1.1.4</ecNumber>
    </recommendedName>
    <alternativeName>
        <fullName evidence="12">Phosphatidylcholine 2-acylhydrolase</fullName>
    </alternativeName>
</protein>
<dbReference type="AlphaFoldDB" id="A0A9P0C9V3"/>
<dbReference type="Pfam" id="PF05826">
    <property type="entry name" value="Phospholip_A2_2"/>
    <property type="match status" value="1"/>
</dbReference>
<gene>
    <name evidence="15" type="ORF">DIATSA_LOCUS9181</name>
</gene>
<comment type="cofactor">
    <cofactor evidence="1">
        <name>Ca(2+)</name>
        <dbReference type="ChEBI" id="CHEBI:29108"/>
    </cofactor>
</comment>
<dbReference type="OrthoDB" id="10059604at2759"/>
<keyword evidence="10" id="KW-0443">Lipid metabolism</keyword>
<accession>A0A9P0C9V3</accession>
<feature type="domain" description="Phospholipase A2-like central" evidence="14">
    <location>
        <begin position="50"/>
        <end position="160"/>
    </location>
</feature>
<sequence length="164" mass="18333">MESLSLVLVLYVVMYLLVSCSAWAFTDVNYEDLLPLVGDNDDASVTDNERLLKFNLIYPGTKWCGAGNIAENYDDLGSEVETDRCCRAHDNCPDVIAAGETKYNLTNTAFYTRLSCDCDETFRQCLRSANTSVSKQIGHIYFNTLGTKCFRRDYPITGCSKRGG</sequence>
<comment type="subcellular location">
    <subcellularLocation>
        <location evidence="2">Secreted</location>
    </subcellularLocation>
</comment>
<evidence type="ECO:0000313" key="16">
    <source>
        <dbReference type="Proteomes" id="UP001153714"/>
    </source>
</evidence>
<dbReference type="SUPFAM" id="SSF48619">
    <property type="entry name" value="Phospholipase A2, PLA2"/>
    <property type="match status" value="1"/>
</dbReference>
<keyword evidence="11" id="KW-1015">Disulfide bond</keyword>
<dbReference type="Proteomes" id="UP001153714">
    <property type="component" value="Chromosome 3"/>
</dbReference>
<dbReference type="GO" id="GO:0050482">
    <property type="term" value="P:arachidonate secretion"/>
    <property type="evidence" value="ECO:0007669"/>
    <property type="project" value="InterPro"/>
</dbReference>
<evidence type="ECO:0000256" key="1">
    <source>
        <dbReference type="ARBA" id="ARBA00001913"/>
    </source>
</evidence>
<dbReference type="EC" id="3.1.1.4" evidence="3"/>
<keyword evidence="6" id="KW-0479">Metal-binding</keyword>
<dbReference type="PROSITE" id="PS00118">
    <property type="entry name" value="PA2_HIS"/>
    <property type="match status" value="1"/>
</dbReference>
<dbReference type="EMBL" id="OU893334">
    <property type="protein sequence ID" value="CAH0758774.1"/>
    <property type="molecule type" value="Genomic_DNA"/>
</dbReference>
<evidence type="ECO:0000256" key="9">
    <source>
        <dbReference type="ARBA" id="ARBA00022963"/>
    </source>
</evidence>
<evidence type="ECO:0000256" key="5">
    <source>
        <dbReference type="ARBA" id="ARBA00022525"/>
    </source>
</evidence>
<keyword evidence="13" id="KW-0732">Signal</keyword>
<dbReference type="GO" id="GO:0016042">
    <property type="term" value="P:lipid catabolic process"/>
    <property type="evidence" value="ECO:0007669"/>
    <property type="project" value="UniProtKB-KW"/>
</dbReference>
<feature type="signal peptide" evidence="13">
    <location>
        <begin position="1"/>
        <end position="24"/>
    </location>
</feature>
<evidence type="ECO:0000256" key="13">
    <source>
        <dbReference type="SAM" id="SignalP"/>
    </source>
</evidence>
<dbReference type="Gene3D" id="1.20.90.10">
    <property type="entry name" value="Phospholipase A2 domain"/>
    <property type="match status" value="1"/>
</dbReference>
<dbReference type="SMART" id="SM00085">
    <property type="entry name" value="PA2c"/>
    <property type="match status" value="1"/>
</dbReference>
<keyword evidence="5" id="KW-0964">Secreted</keyword>
<dbReference type="GO" id="GO:0004623">
    <property type="term" value="F:phospholipase A2 activity"/>
    <property type="evidence" value="ECO:0007669"/>
    <property type="project" value="UniProtKB-EC"/>
</dbReference>
<dbReference type="InterPro" id="IPR033113">
    <property type="entry name" value="PLA2_histidine"/>
</dbReference>
<evidence type="ECO:0000313" key="15">
    <source>
        <dbReference type="EMBL" id="CAH0758774.1"/>
    </source>
</evidence>
<evidence type="ECO:0000256" key="11">
    <source>
        <dbReference type="ARBA" id="ARBA00023157"/>
    </source>
</evidence>
<feature type="chain" id="PRO_5040460580" description="Phospholipase A2" evidence="13">
    <location>
        <begin position="25"/>
        <end position="164"/>
    </location>
</feature>
<reference evidence="15" key="1">
    <citation type="submission" date="2021-12" db="EMBL/GenBank/DDBJ databases">
        <authorList>
            <person name="King R."/>
        </authorList>
    </citation>
    <scope>NUCLEOTIDE SEQUENCE</scope>
</reference>
<keyword evidence="16" id="KW-1185">Reference proteome</keyword>
<evidence type="ECO:0000259" key="14">
    <source>
        <dbReference type="SMART" id="SM00085"/>
    </source>
</evidence>
<dbReference type="GO" id="GO:0006644">
    <property type="term" value="P:phospholipid metabolic process"/>
    <property type="evidence" value="ECO:0007669"/>
    <property type="project" value="InterPro"/>
</dbReference>
<dbReference type="GO" id="GO:0005576">
    <property type="term" value="C:extracellular region"/>
    <property type="evidence" value="ECO:0007669"/>
    <property type="project" value="UniProtKB-SubCell"/>
</dbReference>
<evidence type="ECO:0000256" key="2">
    <source>
        <dbReference type="ARBA" id="ARBA00004613"/>
    </source>
</evidence>
<evidence type="ECO:0000256" key="6">
    <source>
        <dbReference type="ARBA" id="ARBA00022723"/>
    </source>
</evidence>
<evidence type="ECO:0000256" key="4">
    <source>
        <dbReference type="ARBA" id="ARBA00021721"/>
    </source>
</evidence>
<evidence type="ECO:0000256" key="8">
    <source>
        <dbReference type="ARBA" id="ARBA00022837"/>
    </source>
</evidence>
<keyword evidence="9" id="KW-0442">Lipid degradation</keyword>
<dbReference type="GO" id="GO:0046872">
    <property type="term" value="F:metal ion binding"/>
    <property type="evidence" value="ECO:0007669"/>
    <property type="project" value="UniProtKB-KW"/>
</dbReference>
<dbReference type="InterPro" id="IPR016090">
    <property type="entry name" value="PLA2-like_dom"/>
</dbReference>
<dbReference type="PANTHER" id="PTHR12253">
    <property type="entry name" value="RH14732P"/>
    <property type="match status" value="1"/>
</dbReference>